<dbReference type="RefSeq" id="WP_213165619.1">
    <property type="nucleotide sequence ID" value="NZ_CP058559.1"/>
</dbReference>
<dbReference type="Pfam" id="PF00903">
    <property type="entry name" value="Glyoxalase"/>
    <property type="match status" value="1"/>
</dbReference>
<proteinExistence type="predicted"/>
<dbReference type="PROSITE" id="PS51819">
    <property type="entry name" value="VOC"/>
    <property type="match status" value="1"/>
</dbReference>
<evidence type="ECO:0000313" key="2">
    <source>
        <dbReference type="EMBL" id="QNO15255.1"/>
    </source>
</evidence>
<gene>
    <name evidence="2" type="ORF">HYG86_11020</name>
</gene>
<feature type="domain" description="VOC" evidence="1">
    <location>
        <begin position="4"/>
        <end position="112"/>
    </location>
</feature>
<evidence type="ECO:0000313" key="3">
    <source>
        <dbReference type="Proteomes" id="UP000516160"/>
    </source>
</evidence>
<dbReference type="Gene3D" id="3.10.180.10">
    <property type="entry name" value="2,3-Dihydroxybiphenyl 1,2-Dioxygenase, domain 1"/>
    <property type="match status" value="1"/>
</dbReference>
<dbReference type="AlphaFoldDB" id="A0A7G9W993"/>
<dbReference type="KEGG" id="acae:HYG86_11020"/>
<evidence type="ECO:0000259" key="1">
    <source>
        <dbReference type="PROSITE" id="PS51819"/>
    </source>
</evidence>
<dbReference type="InterPro" id="IPR037523">
    <property type="entry name" value="VOC_core"/>
</dbReference>
<reference evidence="2 3" key="1">
    <citation type="submission" date="2020-07" db="EMBL/GenBank/DDBJ databases">
        <title>Alkalicella. sp. LB2 genome.</title>
        <authorList>
            <person name="Postec A."/>
            <person name="Quemeneur M."/>
        </authorList>
    </citation>
    <scope>NUCLEOTIDE SEQUENCE [LARGE SCALE GENOMIC DNA]</scope>
    <source>
        <strain evidence="2 3">LB2</strain>
    </source>
</reference>
<protein>
    <submittedName>
        <fullName evidence="2">VOC family protein</fullName>
    </submittedName>
</protein>
<keyword evidence="3" id="KW-1185">Reference proteome</keyword>
<organism evidence="2 3">
    <name type="scientific">Alkalicella caledoniensis</name>
    <dbReference type="NCBI Taxonomy" id="2731377"/>
    <lineage>
        <taxon>Bacteria</taxon>
        <taxon>Bacillati</taxon>
        <taxon>Bacillota</taxon>
        <taxon>Clostridia</taxon>
        <taxon>Eubacteriales</taxon>
        <taxon>Proteinivoracaceae</taxon>
        <taxon>Alkalicella</taxon>
    </lineage>
</organism>
<dbReference type="EMBL" id="CP058559">
    <property type="protein sequence ID" value="QNO15255.1"/>
    <property type="molecule type" value="Genomic_DNA"/>
</dbReference>
<dbReference type="SUPFAM" id="SSF54593">
    <property type="entry name" value="Glyoxalase/Bleomycin resistance protein/Dihydroxybiphenyl dioxygenase"/>
    <property type="match status" value="1"/>
</dbReference>
<dbReference type="InterPro" id="IPR029068">
    <property type="entry name" value="Glyas_Bleomycin-R_OHBP_Dase"/>
</dbReference>
<name>A0A7G9W993_ALKCA</name>
<dbReference type="InterPro" id="IPR004360">
    <property type="entry name" value="Glyas_Fos-R_dOase_dom"/>
</dbReference>
<sequence>MIKRIDTVFLEVDNLDEAVSWYCENLGLRLRWKNEFGYAAIEISETVLTLVEKTKRPKQSHMPFNFYTSDIKATYNQLVSKGVRVGKLNSDSKFAHFEFEDLSGNILGFCWFLEE</sequence>
<accession>A0A7G9W993</accession>
<dbReference type="Proteomes" id="UP000516160">
    <property type="component" value="Chromosome"/>
</dbReference>